<dbReference type="KEGG" id="tgr:Tgr7_2616"/>
<organism evidence="1 2">
    <name type="scientific">Thioalkalivibrio sulfidiphilus (strain HL-EbGR7)</name>
    <dbReference type="NCBI Taxonomy" id="396588"/>
    <lineage>
        <taxon>Bacteria</taxon>
        <taxon>Pseudomonadati</taxon>
        <taxon>Pseudomonadota</taxon>
        <taxon>Gammaproteobacteria</taxon>
        <taxon>Chromatiales</taxon>
        <taxon>Ectothiorhodospiraceae</taxon>
        <taxon>Thioalkalivibrio</taxon>
    </lineage>
</organism>
<gene>
    <name evidence="1" type="ordered locus">Tgr7_2616</name>
</gene>
<accession>B8GMA4</accession>
<dbReference type="STRING" id="396588.Tgr7_2616"/>
<dbReference type="HOGENOM" id="CLU_168222_1_1_6"/>
<evidence type="ECO:0008006" key="3">
    <source>
        <dbReference type="Google" id="ProtNLM"/>
    </source>
</evidence>
<dbReference type="InterPro" id="IPR049708">
    <property type="entry name" value="PP0621-like"/>
</dbReference>
<dbReference type="NCBIfam" id="NF041023">
    <property type="entry name" value="PP0621_fam"/>
    <property type="match status" value="1"/>
</dbReference>
<dbReference type="Proteomes" id="UP000002383">
    <property type="component" value="Chromosome"/>
</dbReference>
<dbReference type="eggNOG" id="ENOG5033BBV">
    <property type="taxonomic scope" value="Bacteria"/>
</dbReference>
<proteinExistence type="predicted"/>
<dbReference type="RefSeq" id="WP_012639166.1">
    <property type="nucleotide sequence ID" value="NC_011901.1"/>
</dbReference>
<name>B8GMA4_THISH</name>
<evidence type="ECO:0000313" key="2">
    <source>
        <dbReference type="Proteomes" id="UP000002383"/>
    </source>
</evidence>
<protein>
    <recommendedName>
        <fullName evidence="3">Preprotein translocase subunit YajC</fullName>
    </recommendedName>
</protein>
<sequence length="79" mass="9080">MRILFVIAAIVIVFMIARTLLKRPKKTLKRDERKPLGAEKMVRCDHCGLHVPEHEAILADGHRYCSPEHEHQARLGRDG</sequence>
<evidence type="ECO:0000313" key="1">
    <source>
        <dbReference type="EMBL" id="ACL73691.1"/>
    </source>
</evidence>
<reference evidence="1 2" key="1">
    <citation type="journal article" date="2011" name="Stand. Genomic Sci.">
        <title>Complete genome sequence of 'Thioalkalivibrio sulfidophilus' HL-EbGr7.</title>
        <authorList>
            <person name="Muyzer G."/>
            <person name="Sorokin D.Y."/>
            <person name="Mavromatis K."/>
            <person name="Lapidus A."/>
            <person name="Clum A."/>
            <person name="Ivanova N."/>
            <person name="Pati A."/>
            <person name="d'Haeseleer P."/>
            <person name="Woyke T."/>
            <person name="Kyrpides N.C."/>
        </authorList>
    </citation>
    <scope>NUCLEOTIDE SEQUENCE [LARGE SCALE GENOMIC DNA]</scope>
    <source>
        <strain evidence="1 2">HL-EbGR7</strain>
    </source>
</reference>
<keyword evidence="2" id="KW-1185">Reference proteome</keyword>
<dbReference type="AlphaFoldDB" id="B8GMA4"/>
<dbReference type="EMBL" id="CP001339">
    <property type="protein sequence ID" value="ACL73691.1"/>
    <property type="molecule type" value="Genomic_DNA"/>
</dbReference>
<dbReference type="OrthoDB" id="9814432at2"/>